<evidence type="ECO:0000259" key="4">
    <source>
        <dbReference type="PROSITE" id="PS01124"/>
    </source>
</evidence>
<dbReference type="STRING" id="180332.GCA_000797495_01907"/>
<accession>A0A4U8Q533</accession>
<keyword evidence="6" id="KW-1185">Reference proteome</keyword>
<dbReference type="Pfam" id="PF12833">
    <property type="entry name" value="HTH_18"/>
    <property type="match status" value="1"/>
</dbReference>
<dbReference type="AlphaFoldDB" id="A0A4U8Q533"/>
<dbReference type="GO" id="GO:0003700">
    <property type="term" value="F:DNA-binding transcription factor activity"/>
    <property type="evidence" value="ECO:0007669"/>
    <property type="project" value="InterPro"/>
</dbReference>
<evidence type="ECO:0000256" key="1">
    <source>
        <dbReference type="ARBA" id="ARBA00023015"/>
    </source>
</evidence>
<dbReference type="PROSITE" id="PS01124">
    <property type="entry name" value="HTH_ARAC_FAMILY_2"/>
    <property type="match status" value="1"/>
</dbReference>
<keyword evidence="3" id="KW-0804">Transcription</keyword>
<dbReference type="InterPro" id="IPR003313">
    <property type="entry name" value="AraC-bd"/>
</dbReference>
<dbReference type="InterPro" id="IPR014710">
    <property type="entry name" value="RmlC-like_jellyroll"/>
</dbReference>
<proteinExistence type="predicted"/>
<dbReference type="InterPro" id="IPR037923">
    <property type="entry name" value="HTH-like"/>
</dbReference>
<protein>
    <submittedName>
        <fullName evidence="5">Melibiose operon regulatory protein</fullName>
    </submittedName>
</protein>
<feature type="domain" description="HTH araC/xylS-type" evidence="4">
    <location>
        <begin position="200"/>
        <end position="298"/>
    </location>
</feature>
<dbReference type="Gene3D" id="2.60.120.10">
    <property type="entry name" value="Jelly Rolls"/>
    <property type="match status" value="1"/>
</dbReference>
<organism evidence="5 6">
    <name type="scientific">Robinsoniella peoriensis</name>
    <dbReference type="NCBI Taxonomy" id="180332"/>
    <lineage>
        <taxon>Bacteria</taxon>
        <taxon>Bacillati</taxon>
        <taxon>Bacillota</taxon>
        <taxon>Clostridia</taxon>
        <taxon>Lachnospirales</taxon>
        <taxon>Lachnospiraceae</taxon>
        <taxon>Robinsoniella</taxon>
    </lineage>
</organism>
<dbReference type="SMART" id="SM00342">
    <property type="entry name" value="HTH_ARAC"/>
    <property type="match status" value="1"/>
</dbReference>
<dbReference type="Pfam" id="PF02311">
    <property type="entry name" value="AraC_binding"/>
    <property type="match status" value="1"/>
</dbReference>
<dbReference type="RefSeq" id="WP_027296604.1">
    <property type="nucleotide sequence ID" value="NZ_JTGN01000010.1"/>
</dbReference>
<evidence type="ECO:0000256" key="2">
    <source>
        <dbReference type="ARBA" id="ARBA00023125"/>
    </source>
</evidence>
<sequence>MYNNTYSNTKSATGSETRFVLSDQAIISAVKQLRENYYTFAKHIHKSIEVYQLTSGTCSMEIKNQVINCEKDDIVIIMPNIVHSFYLTCKAPCTFNHIHFDPSYFSELYLNTAGGSNPEDAIDMISSLFYCCNVFYKAKITERMAYLIEKIIVSTREDHFFSRSYSNLYITELLLSVLETLEKDFSFSKHYAPRQNRYVSFTLSYIHKHYDTKILIRDISDKLGISTRYLSEIFFRQMNLTISNYINIYRINQAIDLMTTTDMSLTMIASQIGLKDSQHFSKLFNSIIGITPYKYKKMLKHNFIE</sequence>
<gene>
    <name evidence="5" type="primary">melR_16</name>
    <name evidence="5" type="ORF">DSM106044_04093</name>
</gene>
<evidence type="ECO:0000256" key="3">
    <source>
        <dbReference type="ARBA" id="ARBA00023163"/>
    </source>
</evidence>
<dbReference type="InterPro" id="IPR018062">
    <property type="entry name" value="HTH_AraC-typ_CS"/>
</dbReference>
<dbReference type="PANTHER" id="PTHR43280:SF2">
    <property type="entry name" value="HTH-TYPE TRANSCRIPTIONAL REGULATOR EXSA"/>
    <property type="match status" value="1"/>
</dbReference>
<dbReference type="PANTHER" id="PTHR43280">
    <property type="entry name" value="ARAC-FAMILY TRANSCRIPTIONAL REGULATOR"/>
    <property type="match status" value="1"/>
</dbReference>
<dbReference type="PROSITE" id="PS00041">
    <property type="entry name" value="HTH_ARAC_FAMILY_1"/>
    <property type="match status" value="1"/>
</dbReference>
<dbReference type="InterPro" id="IPR009057">
    <property type="entry name" value="Homeodomain-like_sf"/>
</dbReference>
<dbReference type="GO" id="GO:0043565">
    <property type="term" value="F:sequence-specific DNA binding"/>
    <property type="evidence" value="ECO:0007669"/>
    <property type="project" value="InterPro"/>
</dbReference>
<dbReference type="SUPFAM" id="SSF46689">
    <property type="entry name" value="Homeodomain-like"/>
    <property type="match status" value="2"/>
</dbReference>
<dbReference type="SUPFAM" id="SSF51215">
    <property type="entry name" value="Regulatory protein AraC"/>
    <property type="match status" value="1"/>
</dbReference>
<reference evidence="5 6" key="1">
    <citation type="journal article" date="2019" name="Anaerobe">
        <title>Detection of Robinsoniella peoriensis in multiple bone samples of a trauma patient.</title>
        <authorList>
            <person name="Schrottner P."/>
            <person name="Hartwich K."/>
            <person name="Bunk B."/>
            <person name="Schober I."/>
            <person name="Helbig S."/>
            <person name="Rudolph W.W."/>
            <person name="Gunzer F."/>
        </authorList>
    </citation>
    <scope>NUCLEOTIDE SEQUENCE [LARGE SCALE GENOMIC DNA]</scope>
    <source>
        <strain evidence="5 6">DSM 106044</strain>
    </source>
</reference>
<dbReference type="Gene3D" id="1.10.10.60">
    <property type="entry name" value="Homeodomain-like"/>
    <property type="match status" value="2"/>
</dbReference>
<dbReference type="Proteomes" id="UP000306509">
    <property type="component" value="Unassembled WGS sequence"/>
</dbReference>
<comment type="caution">
    <text evidence="5">The sequence shown here is derived from an EMBL/GenBank/DDBJ whole genome shotgun (WGS) entry which is preliminary data.</text>
</comment>
<dbReference type="EMBL" id="QGQD01000077">
    <property type="protein sequence ID" value="TLC99112.1"/>
    <property type="molecule type" value="Genomic_DNA"/>
</dbReference>
<name>A0A4U8Q533_9FIRM</name>
<evidence type="ECO:0000313" key="6">
    <source>
        <dbReference type="Proteomes" id="UP000306509"/>
    </source>
</evidence>
<keyword evidence="2" id="KW-0238">DNA-binding</keyword>
<evidence type="ECO:0000313" key="5">
    <source>
        <dbReference type="EMBL" id="TLC99112.1"/>
    </source>
</evidence>
<dbReference type="InterPro" id="IPR018060">
    <property type="entry name" value="HTH_AraC"/>
</dbReference>
<keyword evidence="1" id="KW-0805">Transcription regulation</keyword>